<dbReference type="GO" id="GO:0008270">
    <property type="term" value="F:zinc ion binding"/>
    <property type="evidence" value="ECO:0007669"/>
    <property type="project" value="UniProtKB-KW"/>
</dbReference>
<gene>
    <name evidence="4" type="ORF">HK103_005814</name>
</gene>
<evidence type="ECO:0000259" key="3">
    <source>
        <dbReference type="PROSITE" id="PS50089"/>
    </source>
</evidence>
<name>A0AAD5Y515_9FUNG</name>
<keyword evidence="1" id="KW-0863">Zinc-finger</keyword>
<reference evidence="4" key="1">
    <citation type="submission" date="2020-05" db="EMBL/GenBank/DDBJ databases">
        <title>Phylogenomic resolution of chytrid fungi.</title>
        <authorList>
            <person name="Stajich J.E."/>
            <person name="Amses K."/>
            <person name="Simmons R."/>
            <person name="Seto K."/>
            <person name="Myers J."/>
            <person name="Bonds A."/>
            <person name="Quandt C.A."/>
            <person name="Barry K."/>
            <person name="Liu P."/>
            <person name="Grigoriev I."/>
            <person name="Longcore J.E."/>
            <person name="James T.Y."/>
        </authorList>
    </citation>
    <scope>NUCLEOTIDE SEQUENCE</scope>
    <source>
        <strain evidence="4">PLAUS21</strain>
    </source>
</reference>
<dbReference type="PROSITE" id="PS50089">
    <property type="entry name" value="ZF_RING_2"/>
    <property type="match status" value="1"/>
</dbReference>
<evidence type="ECO:0000256" key="1">
    <source>
        <dbReference type="PROSITE-ProRule" id="PRU00175"/>
    </source>
</evidence>
<keyword evidence="2" id="KW-0812">Transmembrane</keyword>
<protein>
    <recommendedName>
        <fullName evidence="3">RING-type domain-containing protein</fullName>
    </recommendedName>
</protein>
<proteinExistence type="predicted"/>
<feature type="transmembrane region" description="Helical" evidence="2">
    <location>
        <begin position="136"/>
        <end position="157"/>
    </location>
</feature>
<sequence>MQVEGMEKIQMYQAMLTQVDPCPICLQGYDIWHFYGNLYNEINEHLVERYRNETVLDSRAITDRVQLADCNHIFHYGCLYQLYQKSHVYDCCPLCRKTLINGYGNIMINVWSVDGRKGTMDMMPELMSVATVRRRFLLIFHQMALLTVLSTLIQVWWEINF</sequence>
<comment type="caution">
    <text evidence="4">The sequence shown here is derived from an EMBL/GenBank/DDBJ whole genome shotgun (WGS) entry which is preliminary data.</text>
</comment>
<evidence type="ECO:0000256" key="2">
    <source>
        <dbReference type="SAM" id="Phobius"/>
    </source>
</evidence>
<dbReference type="InterPro" id="IPR013083">
    <property type="entry name" value="Znf_RING/FYVE/PHD"/>
</dbReference>
<dbReference type="EMBL" id="JADGKB010000057">
    <property type="protein sequence ID" value="KAJ3256007.1"/>
    <property type="molecule type" value="Genomic_DNA"/>
</dbReference>
<keyword evidence="1" id="KW-0862">Zinc</keyword>
<keyword evidence="5" id="KW-1185">Reference proteome</keyword>
<accession>A0AAD5Y515</accession>
<organism evidence="4 5">
    <name type="scientific">Boothiomyces macroporosus</name>
    <dbReference type="NCBI Taxonomy" id="261099"/>
    <lineage>
        <taxon>Eukaryota</taxon>
        <taxon>Fungi</taxon>
        <taxon>Fungi incertae sedis</taxon>
        <taxon>Chytridiomycota</taxon>
        <taxon>Chytridiomycota incertae sedis</taxon>
        <taxon>Chytridiomycetes</taxon>
        <taxon>Rhizophydiales</taxon>
        <taxon>Terramycetaceae</taxon>
        <taxon>Boothiomyces</taxon>
    </lineage>
</organism>
<keyword evidence="2" id="KW-0472">Membrane</keyword>
<keyword evidence="2" id="KW-1133">Transmembrane helix</keyword>
<dbReference type="SMART" id="SM00184">
    <property type="entry name" value="RING"/>
    <property type="match status" value="1"/>
</dbReference>
<evidence type="ECO:0000313" key="4">
    <source>
        <dbReference type="EMBL" id="KAJ3256007.1"/>
    </source>
</evidence>
<dbReference type="SUPFAM" id="SSF57850">
    <property type="entry name" value="RING/U-box"/>
    <property type="match status" value="1"/>
</dbReference>
<dbReference type="Pfam" id="PF13639">
    <property type="entry name" value="zf-RING_2"/>
    <property type="match status" value="1"/>
</dbReference>
<dbReference type="Gene3D" id="3.30.40.10">
    <property type="entry name" value="Zinc/RING finger domain, C3HC4 (zinc finger)"/>
    <property type="match status" value="1"/>
</dbReference>
<dbReference type="Proteomes" id="UP001210925">
    <property type="component" value="Unassembled WGS sequence"/>
</dbReference>
<dbReference type="InterPro" id="IPR001841">
    <property type="entry name" value="Znf_RING"/>
</dbReference>
<evidence type="ECO:0000313" key="5">
    <source>
        <dbReference type="Proteomes" id="UP001210925"/>
    </source>
</evidence>
<dbReference type="AlphaFoldDB" id="A0AAD5Y515"/>
<keyword evidence="1" id="KW-0479">Metal-binding</keyword>
<feature type="domain" description="RING-type" evidence="3">
    <location>
        <begin position="22"/>
        <end position="96"/>
    </location>
</feature>